<evidence type="ECO:0000256" key="3">
    <source>
        <dbReference type="PROSITE-ProRule" id="PRU00023"/>
    </source>
</evidence>
<organism evidence="6 7">
    <name type="scientific">Hondaea fermentalgiana</name>
    <dbReference type="NCBI Taxonomy" id="2315210"/>
    <lineage>
        <taxon>Eukaryota</taxon>
        <taxon>Sar</taxon>
        <taxon>Stramenopiles</taxon>
        <taxon>Bigyra</taxon>
        <taxon>Labyrinthulomycetes</taxon>
        <taxon>Thraustochytrida</taxon>
        <taxon>Thraustochytriidae</taxon>
        <taxon>Hondaea</taxon>
    </lineage>
</organism>
<comment type="caution">
    <text evidence="6">The sequence shown here is derived from an EMBL/GenBank/DDBJ whole genome shotgun (WGS) entry which is preliminary data.</text>
</comment>
<dbReference type="Pfam" id="PF00023">
    <property type="entry name" value="Ank"/>
    <property type="match status" value="1"/>
</dbReference>
<dbReference type="Gene3D" id="1.10.510.10">
    <property type="entry name" value="Transferase(Phosphotransferase) domain 1"/>
    <property type="match status" value="1"/>
</dbReference>
<dbReference type="EMBL" id="BEYU01000009">
    <property type="protein sequence ID" value="GBG24835.1"/>
    <property type="molecule type" value="Genomic_DNA"/>
</dbReference>
<dbReference type="Proteomes" id="UP000241890">
    <property type="component" value="Unassembled WGS sequence"/>
</dbReference>
<keyword evidence="4" id="KW-0175">Coiled coil</keyword>
<evidence type="ECO:0000256" key="2">
    <source>
        <dbReference type="ARBA" id="ARBA00023043"/>
    </source>
</evidence>
<dbReference type="PROSITE" id="PS00108">
    <property type="entry name" value="PROTEIN_KINASE_ST"/>
    <property type="match status" value="1"/>
</dbReference>
<feature type="repeat" description="ANK" evidence="3">
    <location>
        <begin position="175"/>
        <end position="207"/>
    </location>
</feature>
<dbReference type="GO" id="GO:0004672">
    <property type="term" value="F:protein kinase activity"/>
    <property type="evidence" value="ECO:0007669"/>
    <property type="project" value="InterPro"/>
</dbReference>
<dbReference type="SMART" id="SM00220">
    <property type="entry name" value="S_TKc"/>
    <property type="match status" value="1"/>
</dbReference>
<dbReference type="SUPFAM" id="SSF56112">
    <property type="entry name" value="Protein kinase-like (PK-like)"/>
    <property type="match status" value="1"/>
</dbReference>
<keyword evidence="7" id="KW-1185">Reference proteome</keyword>
<proteinExistence type="predicted"/>
<dbReference type="InterPro" id="IPR008271">
    <property type="entry name" value="Ser/Thr_kinase_AS"/>
</dbReference>
<dbReference type="AlphaFoldDB" id="A0A2R5G2S7"/>
<evidence type="ECO:0000313" key="6">
    <source>
        <dbReference type="EMBL" id="GBG24835.1"/>
    </source>
</evidence>
<dbReference type="Gene3D" id="1.25.40.20">
    <property type="entry name" value="Ankyrin repeat-containing domain"/>
    <property type="match status" value="3"/>
</dbReference>
<reference evidence="6 7" key="1">
    <citation type="submission" date="2017-12" db="EMBL/GenBank/DDBJ databases">
        <title>Sequencing, de novo assembly and annotation of complete genome of a new Thraustochytrid species, strain FCC1311.</title>
        <authorList>
            <person name="Sedici K."/>
            <person name="Godart F."/>
            <person name="Aiese Cigliano R."/>
            <person name="Sanseverino W."/>
            <person name="Barakat M."/>
            <person name="Ortet P."/>
            <person name="Marechal E."/>
            <person name="Cagnac O."/>
            <person name="Amato A."/>
        </authorList>
    </citation>
    <scope>NUCLEOTIDE SEQUENCE [LARGE SCALE GENOMIC DNA]</scope>
</reference>
<dbReference type="InterPro" id="IPR011009">
    <property type="entry name" value="Kinase-like_dom_sf"/>
</dbReference>
<dbReference type="InterPro" id="IPR050889">
    <property type="entry name" value="Dendritic_Spine_Reg/Scaffold"/>
</dbReference>
<dbReference type="InParanoid" id="A0A2R5G2S7"/>
<dbReference type="OrthoDB" id="426293at2759"/>
<dbReference type="InterPro" id="IPR002110">
    <property type="entry name" value="Ankyrin_rpt"/>
</dbReference>
<feature type="repeat" description="ANK" evidence="3">
    <location>
        <begin position="109"/>
        <end position="141"/>
    </location>
</feature>
<accession>A0A2R5G2S7</accession>
<dbReference type="PROSITE" id="PS50088">
    <property type="entry name" value="ANK_REPEAT"/>
    <property type="match status" value="3"/>
</dbReference>
<dbReference type="PANTHER" id="PTHR24166:SF48">
    <property type="entry name" value="PROTEIN VAPYRIN"/>
    <property type="match status" value="1"/>
</dbReference>
<dbReference type="PROSITE" id="PS50011">
    <property type="entry name" value="PROTEIN_KINASE_DOM"/>
    <property type="match status" value="1"/>
</dbReference>
<evidence type="ECO:0000256" key="4">
    <source>
        <dbReference type="SAM" id="Coils"/>
    </source>
</evidence>
<feature type="coiled-coil region" evidence="4">
    <location>
        <begin position="521"/>
        <end position="555"/>
    </location>
</feature>
<gene>
    <name evidence="6" type="ORF">FCC1311_010532</name>
</gene>
<evidence type="ECO:0000259" key="5">
    <source>
        <dbReference type="PROSITE" id="PS50011"/>
    </source>
</evidence>
<evidence type="ECO:0000313" key="7">
    <source>
        <dbReference type="Proteomes" id="UP000241890"/>
    </source>
</evidence>
<dbReference type="SUPFAM" id="SSF48403">
    <property type="entry name" value="Ankyrin repeat"/>
    <property type="match status" value="1"/>
</dbReference>
<feature type="domain" description="Protein kinase" evidence="5">
    <location>
        <begin position="634"/>
        <end position="859"/>
    </location>
</feature>
<name>A0A2R5G2S7_9STRA</name>
<sequence>MASRARTKSLRGLITNGDVAGVQRAVQDDPALLNATVTSRKHSPLMWALHADSGGQPAIARWLVEQGAKLDLQTNAGWTALMIACRYGQPDTAQLLIEQGAKLDLQTDAGWTALMIACRHDQPDTAQLLIEQGAKLDLQNNDKTSALMFACRHDQPGTAQVLIERGVHLDLQDVKGWTALMCACNYHQPETAQLLIQRGANLDLQQPDGWTALMLASQPPSKPHHTAAGLLRSLKLCCAAGADLNLKNDEGKDALALAKRRNLADAVAFLEFTTMLEVARGVQDFDEQQSSLREKEQELIALQKAVKTDLNKISERDKTRRDLVAGIRNALSGDVEDQLEKIQADPGTKAVVEYCHSLRKEIPKISAVVDNVIAPVTFDQVQEATRDAAEAVEAWEARHDTSAARKRTKKAIDALEESAKRLGIQATFLMTFRHPDKTRHVAMELQNVQQALKAELGTLANVDPMTDAPLEEVRRALANTISFYTCTVENKVSRLQKAVKDLSSSLSRHVPGLSAPDTSQVTKLMKNFRQNKRKREDLERDLERIREDANDGDAEAQTKIPGLKQELAQIKSVYKMDSELRNKRARVLRHAEEHYPELLRDQEWLKRLGVSDDGARLKLSKLGLWLANAKREDFETLEKLASKPGKTVLKVRDLNDREFVLKTFHLADEEWSSRFYHQVAALAQIKSDNIVRIQGVFMQDAHQGCALMPFYSGGNLAIWIRDNPHADLAMRRRIAIGLLSGLHDLHSQSLVHCDLKPENVFLTQGLLPVLGDIGGVPLYNVTLAQPVQATLKYMAPELCSGCLNEAESAVDLFSAGMVLGDLYEGSGTPDAMQSLISSLQSADPTQRPTALEALRHEALRHEAFKVEPV</sequence>
<evidence type="ECO:0000256" key="1">
    <source>
        <dbReference type="ARBA" id="ARBA00022737"/>
    </source>
</evidence>
<dbReference type="Pfam" id="PF12796">
    <property type="entry name" value="Ank_2"/>
    <property type="match status" value="2"/>
</dbReference>
<dbReference type="Pfam" id="PF00069">
    <property type="entry name" value="Pkinase"/>
    <property type="match status" value="1"/>
</dbReference>
<dbReference type="GO" id="GO:0005524">
    <property type="term" value="F:ATP binding"/>
    <property type="evidence" value="ECO:0007669"/>
    <property type="project" value="InterPro"/>
</dbReference>
<dbReference type="PANTHER" id="PTHR24166">
    <property type="entry name" value="ROLLING PEBBLES, ISOFORM B"/>
    <property type="match status" value="1"/>
</dbReference>
<keyword evidence="1" id="KW-0677">Repeat</keyword>
<dbReference type="CDD" id="cd00180">
    <property type="entry name" value="PKc"/>
    <property type="match status" value="1"/>
</dbReference>
<feature type="repeat" description="ANK" evidence="3">
    <location>
        <begin position="76"/>
        <end position="108"/>
    </location>
</feature>
<dbReference type="SMART" id="SM00248">
    <property type="entry name" value="ANK"/>
    <property type="match status" value="6"/>
</dbReference>
<dbReference type="InterPro" id="IPR036770">
    <property type="entry name" value="Ankyrin_rpt-contain_sf"/>
</dbReference>
<dbReference type="PROSITE" id="PS50297">
    <property type="entry name" value="ANK_REP_REGION"/>
    <property type="match status" value="3"/>
</dbReference>
<protein>
    <submittedName>
        <fullName evidence="6">Ankyrin-2</fullName>
    </submittedName>
</protein>
<dbReference type="InterPro" id="IPR000719">
    <property type="entry name" value="Prot_kinase_dom"/>
</dbReference>
<feature type="coiled-coil region" evidence="4">
    <location>
        <begin position="285"/>
        <end position="312"/>
    </location>
</feature>
<keyword evidence="2 3" id="KW-0040">ANK repeat</keyword>